<dbReference type="PANTHER" id="PTHR37480:SF1">
    <property type="entry name" value="ENOYL-[ACYL-CARRIER-PROTEIN] REDUCTASE [NADH]"/>
    <property type="match status" value="1"/>
</dbReference>
<evidence type="ECO:0000256" key="9">
    <source>
        <dbReference type="HAMAP-Rule" id="MF_01838"/>
    </source>
</evidence>
<feature type="binding site" evidence="9">
    <location>
        <begin position="271"/>
        <end position="273"/>
    </location>
    <ligand>
        <name>NAD(+)</name>
        <dbReference type="ChEBI" id="CHEBI:57540"/>
    </ligand>
</feature>
<feature type="binding site" evidence="9">
    <location>
        <position position="242"/>
    </location>
    <ligand>
        <name>NAD(+)</name>
        <dbReference type="ChEBI" id="CHEBI:57540"/>
    </ligand>
</feature>
<evidence type="ECO:0000313" key="13">
    <source>
        <dbReference type="EMBL" id="CDZ24279.1"/>
    </source>
</evidence>
<dbReference type="InterPro" id="IPR024910">
    <property type="entry name" value="Enoyl-CoA_Rdtase_cat_dom"/>
</dbReference>
<dbReference type="EMBL" id="LM995447">
    <property type="protein sequence ID" value="CDZ24279.1"/>
    <property type="molecule type" value="Genomic_DNA"/>
</dbReference>
<evidence type="ECO:0000256" key="8">
    <source>
        <dbReference type="ARBA" id="ARBA00048302"/>
    </source>
</evidence>
<dbReference type="InterPro" id="IPR010758">
    <property type="entry name" value="Trans-2-enoyl-CoA_reductase"/>
</dbReference>
<keyword evidence="7 9" id="KW-0275">Fatty acid biosynthesis</keyword>
<dbReference type="InterPro" id="IPR050048">
    <property type="entry name" value="FabV-like_NADH_b"/>
</dbReference>
<dbReference type="GO" id="GO:0004318">
    <property type="term" value="F:enoyl-[acyl-carrier-protein] reductase (NADH) activity"/>
    <property type="evidence" value="ECO:0007669"/>
    <property type="project" value="TreeGrafter"/>
</dbReference>
<dbReference type="Pfam" id="PF12242">
    <property type="entry name" value="Eno-Rase_NADH_b"/>
    <property type="match status" value="1"/>
</dbReference>
<evidence type="ECO:0000256" key="3">
    <source>
        <dbReference type="ARBA" id="ARBA00022832"/>
    </source>
</evidence>
<dbReference type="Pfam" id="PF12241">
    <property type="entry name" value="Enoyl_reductase"/>
    <property type="match status" value="1"/>
</dbReference>
<dbReference type="NCBIfam" id="NF043048">
    <property type="entry name" value="EnoyACPredFabV"/>
    <property type="match status" value="1"/>
</dbReference>
<organism evidence="13 14">
    <name type="scientific">[Clostridium] cellulosi</name>
    <dbReference type="NCBI Taxonomy" id="29343"/>
    <lineage>
        <taxon>Bacteria</taxon>
        <taxon>Bacillati</taxon>
        <taxon>Bacillota</taxon>
        <taxon>Clostridia</taxon>
        <taxon>Eubacteriales</taxon>
        <taxon>Oscillospiraceae</taxon>
        <taxon>Oscillospiraceae incertae sedis</taxon>
    </lineage>
</organism>
<dbReference type="Proteomes" id="UP000032431">
    <property type="component" value="Chromosome I"/>
</dbReference>
<evidence type="ECO:0000256" key="7">
    <source>
        <dbReference type="ARBA" id="ARBA00023160"/>
    </source>
</evidence>
<dbReference type="GO" id="GO:0050343">
    <property type="term" value="F:trans-2-enoyl-CoA reductase (NADH) activity"/>
    <property type="evidence" value="ECO:0007669"/>
    <property type="project" value="UniProtKB-UniRule"/>
</dbReference>
<keyword evidence="4 9" id="KW-0560">Oxidoreductase</keyword>
<feature type="active site" description="Proton donor" evidence="9">
    <location>
        <position position="233"/>
    </location>
</feature>
<feature type="binding site" evidence="9">
    <location>
        <begin position="47"/>
        <end position="52"/>
    </location>
    <ligand>
        <name>NAD(+)</name>
        <dbReference type="ChEBI" id="CHEBI:57540"/>
    </ligand>
</feature>
<keyword evidence="6 9" id="KW-0443">Lipid metabolism</keyword>
<name>A0A078KT49_9FIRM</name>
<feature type="domain" description="Trans-2-enoyl-CoA reductase catalytic" evidence="11">
    <location>
        <begin position="81"/>
        <end position="315"/>
    </location>
</feature>
<evidence type="ECO:0000259" key="10">
    <source>
        <dbReference type="Pfam" id="PF07055"/>
    </source>
</evidence>
<dbReference type="Pfam" id="PF07055">
    <property type="entry name" value="Eno-Rase_FAD_bd"/>
    <property type="match status" value="1"/>
</dbReference>
<evidence type="ECO:0000259" key="11">
    <source>
        <dbReference type="Pfam" id="PF12241"/>
    </source>
</evidence>
<dbReference type="InterPro" id="IPR024906">
    <property type="entry name" value="Eno_Rdtase_FAD-bd_dom"/>
</dbReference>
<keyword evidence="3 9" id="KW-0276">Fatty acid metabolism</keyword>
<dbReference type="PANTHER" id="PTHR37480">
    <property type="entry name" value="ENOYL-[ACYL-CARRIER-PROTEIN] REDUCTASE [NADH]"/>
    <property type="match status" value="1"/>
</dbReference>
<comment type="similarity">
    <text evidence="9">Belongs to the TER reductase family.</text>
</comment>
<dbReference type="AlphaFoldDB" id="A0A078KT49"/>
<feature type="binding site" evidence="9">
    <location>
        <begin position="138"/>
        <end position="139"/>
    </location>
    <ligand>
        <name>NAD(+)</name>
        <dbReference type="ChEBI" id="CHEBI:57540"/>
    </ligand>
</feature>
<evidence type="ECO:0000256" key="5">
    <source>
        <dbReference type="ARBA" id="ARBA00023027"/>
    </source>
</evidence>
<dbReference type="EC" id="1.3.1.44" evidence="9"/>
<dbReference type="GO" id="GO:0051287">
    <property type="term" value="F:NAD binding"/>
    <property type="evidence" value="ECO:0007669"/>
    <property type="project" value="UniProtKB-UniRule"/>
</dbReference>
<comment type="subunit">
    <text evidence="1 9">Monomer.</text>
</comment>
<dbReference type="HOGENOM" id="CLU_057698_1_0_9"/>
<comment type="pathway">
    <text evidence="9">Lipid metabolism; fatty acid biosynthesis.</text>
</comment>
<evidence type="ECO:0000256" key="1">
    <source>
        <dbReference type="ARBA" id="ARBA00011245"/>
    </source>
</evidence>
<dbReference type="KEGG" id="ccel:CCDG5_1162"/>
<comment type="catalytic activity">
    <reaction evidence="8 9">
        <text>a 2,3-saturated acyl-CoA + NAD(+) = a (2E)-enoyl-CoA + NADH + H(+)</text>
        <dbReference type="Rhea" id="RHEA:18177"/>
        <dbReference type="ChEBI" id="CHEBI:15378"/>
        <dbReference type="ChEBI" id="CHEBI:57540"/>
        <dbReference type="ChEBI" id="CHEBI:57945"/>
        <dbReference type="ChEBI" id="CHEBI:58856"/>
        <dbReference type="ChEBI" id="CHEBI:65111"/>
        <dbReference type="EC" id="1.3.1.44"/>
    </reaction>
</comment>
<proteinExistence type="inferred from homology"/>
<accession>A0A078KT49</accession>
<sequence length="394" mass="42896">MIVEPKIRGFICTTSHPIGCAKNVAEQIAYVKSKPAIDGTKKALIIGSSTGYGLATRIAAAFGCGAATIGVAYERPAQLKRTATAGWYNTAAFQKQALDDGLYAKSIMGDAFSKETKDKTIELIKRDLGSVDLVVYSLAAPRRTVDSGKTYSSVIKPIGKAYTGKTIDMNTHKLSTATVEPATEEEIEGTIKVMGGEDWRLWIEALKGAGVLAQGAITLAYSYIGPEITHAIYADGTIGMAKKDLEKTAKDITDLLAPINGKAYVSVNKAVVTQASSAIPAVPLYTSILFKVMKKLGIHEGCIEQMYRMFAEKLYVPKTIVDESGRIRLDDFELRDDVQKEVSRIWNSVNDSNLEEVADVRGYWDDFYRLFGFGIDGVNYEADVDIETEIPGLV</sequence>
<evidence type="ECO:0000259" key="12">
    <source>
        <dbReference type="Pfam" id="PF12242"/>
    </source>
</evidence>
<evidence type="ECO:0000313" key="14">
    <source>
        <dbReference type="Proteomes" id="UP000032431"/>
    </source>
</evidence>
<dbReference type="NCBIfam" id="NF010177">
    <property type="entry name" value="PRK13656.1"/>
    <property type="match status" value="1"/>
</dbReference>
<protein>
    <recommendedName>
        <fullName evidence="9">Trans-2-enoyl-CoA reductase [NADH]</fullName>
        <shortName evidence="9">TER</shortName>
        <ecNumber evidence="9">1.3.1.44</ecNumber>
    </recommendedName>
</protein>
<feature type="binding site" evidence="9">
    <location>
        <position position="223"/>
    </location>
    <ligand>
        <name>substrate</name>
    </ligand>
</feature>
<evidence type="ECO:0000256" key="2">
    <source>
        <dbReference type="ARBA" id="ARBA00022516"/>
    </source>
</evidence>
<keyword evidence="2 9" id="KW-0444">Lipid biosynthesis</keyword>
<dbReference type="OrthoDB" id="9802260at2"/>
<keyword evidence="14" id="KW-1185">Reference proteome</keyword>
<dbReference type="UniPathway" id="UPA00094"/>
<feature type="binding site" evidence="9">
    <location>
        <begin position="110"/>
        <end position="111"/>
    </location>
    <ligand>
        <name>NAD(+)</name>
        <dbReference type="ChEBI" id="CHEBI:57540"/>
    </ligand>
</feature>
<keyword evidence="5 9" id="KW-0520">NAD</keyword>
<feature type="site" description="Plays an important role in discriminating NADH against NADPH" evidence="9">
    <location>
        <position position="74"/>
    </location>
</feature>
<dbReference type="HAMAP" id="MF_01838">
    <property type="entry name" value="FabV_reductase"/>
    <property type="match status" value="1"/>
</dbReference>
<dbReference type="STRING" id="29343.CCDG5_1162"/>
<feature type="domain" description="Trans-2-enoyl-CoA reductase-like NAD(P)H binding" evidence="12">
    <location>
        <begin position="2"/>
        <end position="78"/>
    </location>
</feature>
<feature type="domain" description="Enoyl reductase FAD binding" evidence="10">
    <location>
        <begin position="321"/>
        <end position="384"/>
    </location>
</feature>
<dbReference type="Gene3D" id="3.40.50.720">
    <property type="entry name" value="NAD(P)-binding Rossmann-like Domain"/>
    <property type="match status" value="1"/>
</dbReference>
<dbReference type="PATRIC" id="fig|29343.3.peg.1221"/>
<dbReference type="GO" id="GO:0006633">
    <property type="term" value="P:fatty acid biosynthetic process"/>
    <property type="evidence" value="ECO:0007669"/>
    <property type="project" value="UniProtKB-UniRule"/>
</dbReference>
<evidence type="ECO:0000256" key="4">
    <source>
        <dbReference type="ARBA" id="ARBA00023002"/>
    </source>
</evidence>
<feature type="binding site" evidence="9">
    <location>
        <begin position="73"/>
        <end position="74"/>
    </location>
    <ligand>
        <name>NAD(+)</name>
        <dbReference type="ChEBI" id="CHEBI:57540"/>
    </ligand>
</feature>
<comment type="function">
    <text evidence="9">Involved in the fatty acid synthesis (FAS II). Catalyzes the reduction of a carbon-carbon double bond in an enoyl moiety that is covalently linked to a coenzyme A (CoA).</text>
</comment>
<reference evidence="14" key="1">
    <citation type="submission" date="2014-07" db="EMBL/GenBank/DDBJ databases">
        <authorList>
            <person name="Wibberg D."/>
        </authorList>
    </citation>
    <scope>NUCLEOTIDE SEQUENCE [LARGE SCALE GENOMIC DNA]</scope>
    <source>
        <strain evidence="14">DG5</strain>
    </source>
</reference>
<gene>
    <name evidence="9" type="primary">fabV</name>
    <name evidence="13" type="ORF">CCDG5_1162</name>
</gene>
<evidence type="ECO:0000256" key="6">
    <source>
        <dbReference type="ARBA" id="ARBA00023098"/>
    </source>
</evidence>